<organism evidence="1 2">
    <name type="scientific">Myxococcus landrumensis</name>
    <dbReference type="NCBI Taxonomy" id="2813577"/>
    <lineage>
        <taxon>Bacteria</taxon>
        <taxon>Pseudomonadati</taxon>
        <taxon>Myxococcota</taxon>
        <taxon>Myxococcia</taxon>
        <taxon>Myxococcales</taxon>
        <taxon>Cystobacterineae</taxon>
        <taxon>Myxococcaceae</taxon>
        <taxon>Myxococcus</taxon>
    </lineage>
</organism>
<protein>
    <submittedName>
        <fullName evidence="1">Uncharacterized protein</fullName>
    </submittedName>
</protein>
<reference evidence="1 2" key="1">
    <citation type="submission" date="2021-02" db="EMBL/GenBank/DDBJ databases">
        <title>De Novo genome assembly of isolated myxobacteria.</title>
        <authorList>
            <person name="Stevens D.C."/>
        </authorList>
    </citation>
    <scope>NUCLEOTIDE SEQUENCE [LARGE SCALE GENOMIC DNA]</scope>
    <source>
        <strain evidence="1 2">SCHIC003</strain>
    </source>
</reference>
<dbReference type="Proteomes" id="UP000663090">
    <property type="component" value="Chromosome"/>
</dbReference>
<dbReference type="EMBL" id="CP071091">
    <property type="protein sequence ID" value="QSQ18439.1"/>
    <property type="molecule type" value="Genomic_DNA"/>
</dbReference>
<evidence type="ECO:0000313" key="1">
    <source>
        <dbReference type="EMBL" id="QSQ18439.1"/>
    </source>
</evidence>
<name>A0ABX7NLT0_9BACT</name>
<gene>
    <name evidence="1" type="ORF">JY572_28050</name>
</gene>
<sequence>MHASLEELLSYEAFKVLRMPLLPYRVDCASPLDVGGTERWRAEVVRSMAEEAGFRRALPTSRCGLYERGDAALLLYQYPMAPAFSFTLGGEDPKEVARLAQDFEARTGCTISS</sequence>
<proteinExistence type="predicted"/>
<accession>A0ABX7NLT0</accession>
<keyword evidence="2" id="KW-1185">Reference proteome</keyword>
<evidence type="ECO:0000313" key="2">
    <source>
        <dbReference type="Proteomes" id="UP000663090"/>
    </source>
</evidence>